<keyword evidence="3" id="KW-0677">Repeat</keyword>
<dbReference type="PANTHER" id="PTHR12546">
    <property type="entry name" value="FER-1-LIKE"/>
    <property type="match status" value="1"/>
</dbReference>
<evidence type="ECO:0000256" key="4">
    <source>
        <dbReference type="ARBA" id="ARBA00022989"/>
    </source>
</evidence>
<feature type="domain" description="C2" evidence="7">
    <location>
        <begin position="709"/>
        <end position="839"/>
    </location>
</feature>
<organism evidence="9">
    <name type="scientific">uncultured organism MedDCM-OCT-S04-C46</name>
    <dbReference type="NCBI Taxonomy" id="743616"/>
    <lineage>
        <taxon>unclassified sequences</taxon>
        <taxon>environmental samples</taxon>
    </lineage>
</organism>
<evidence type="ECO:0008006" key="10">
    <source>
        <dbReference type="Google" id="ProtNLM"/>
    </source>
</evidence>
<reference evidence="9" key="1">
    <citation type="journal article" date="2010" name="ISME J.">
        <title>Metagenome of the Mediterranean deep chlorophyll maximum studied by direct and fosmid library 454 pyrosequencing.</title>
        <authorList>
            <person name="Ghai R."/>
            <person name="Martin-Cuadrado A.B."/>
            <person name="Molto A.G."/>
            <person name="Heredia I.G."/>
            <person name="Cabrera R."/>
            <person name="Martin J."/>
            <person name="Verdu M."/>
            <person name="Deschamps P."/>
            <person name="Moreira D."/>
            <person name="Lopez-Garcia P."/>
            <person name="Mira A."/>
            <person name="Rodriguez-Valera F."/>
        </authorList>
    </citation>
    <scope>NUCLEOTIDE SEQUENCE</scope>
</reference>
<dbReference type="InterPro" id="IPR035892">
    <property type="entry name" value="C2_domain_sf"/>
</dbReference>
<feature type="domain" description="EF-hand" evidence="8">
    <location>
        <begin position="115"/>
        <end position="150"/>
    </location>
</feature>
<dbReference type="EMBL" id="GU943091">
    <property type="protein sequence ID" value="ADD95747.1"/>
    <property type="molecule type" value="Genomic_DNA"/>
</dbReference>
<name>D6PJ46_9ZZZZ</name>
<dbReference type="InterPro" id="IPR002048">
    <property type="entry name" value="EF_hand_dom"/>
</dbReference>
<feature type="domain" description="C2" evidence="7">
    <location>
        <begin position="1198"/>
        <end position="1340"/>
    </location>
</feature>
<comment type="subcellular location">
    <subcellularLocation>
        <location evidence="1">Membrane</location>
        <topology evidence="1">Single-pass membrane protein</topology>
    </subcellularLocation>
</comment>
<dbReference type="GO" id="GO:0007009">
    <property type="term" value="P:plasma membrane organization"/>
    <property type="evidence" value="ECO:0007669"/>
    <property type="project" value="TreeGrafter"/>
</dbReference>
<dbReference type="PANTHER" id="PTHR12546:SF33">
    <property type="entry name" value="SPERM VESICLE FUSION PROTEIN FER-1"/>
    <property type="match status" value="1"/>
</dbReference>
<dbReference type="Gene3D" id="1.10.238.10">
    <property type="entry name" value="EF-hand"/>
    <property type="match status" value="2"/>
</dbReference>
<dbReference type="PROSITE" id="PS50004">
    <property type="entry name" value="C2"/>
    <property type="match status" value="3"/>
</dbReference>
<dbReference type="SMART" id="SM00054">
    <property type="entry name" value="EFh"/>
    <property type="match status" value="4"/>
</dbReference>
<feature type="region of interest" description="Disordered" evidence="6">
    <location>
        <begin position="203"/>
        <end position="257"/>
    </location>
</feature>
<evidence type="ECO:0000256" key="6">
    <source>
        <dbReference type="SAM" id="MobiDB-lite"/>
    </source>
</evidence>
<feature type="region of interest" description="Disordered" evidence="6">
    <location>
        <begin position="32"/>
        <end position="74"/>
    </location>
</feature>
<evidence type="ECO:0000256" key="1">
    <source>
        <dbReference type="ARBA" id="ARBA00004167"/>
    </source>
</evidence>
<dbReference type="InterPro" id="IPR011992">
    <property type="entry name" value="EF-hand-dom_pair"/>
</dbReference>
<dbReference type="GO" id="GO:0005509">
    <property type="term" value="F:calcium ion binding"/>
    <property type="evidence" value="ECO:0007669"/>
    <property type="project" value="InterPro"/>
</dbReference>
<feature type="domain" description="C2" evidence="7">
    <location>
        <begin position="563"/>
        <end position="682"/>
    </location>
</feature>
<dbReference type="SMART" id="SM00239">
    <property type="entry name" value="C2"/>
    <property type="match status" value="3"/>
</dbReference>
<dbReference type="Pfam" id="PF00168">
    <property type="entry name" value="C2"/>
    <property type="match status" value="3"/>
</dbReference>
<keyword evidence="2" id="KW-0812">Transmembrane</keyword>
<keyword evidence="5" id="KW-0472">Membrane</keyword>
<dbReference type="CDD" id="cd00030">
    <property type="entry name" value="C2"/>
    <property type="match status" value="2"/>
</dbReference>
<keyword evidence="4" id="KW-1133">Transmembrane helix</keyword>
<protein>
    <recommendedName>
        <fullName evidence="10">Calmodulin</fullName>
    </recommendedName>
</protein>
<dbReference type="SUPFAM" id="SSF49562">
    <property type="entry name" value="C2 domain (Calcium/lipid-binding domain, CaLB)"/>
    <property type="match status" value="3"/>
</dbReference>
<feature type="region of interest" description="Disordered" evidence="6">
    <location>
        <begin position="86"/>
        <end position="118"/>
    </location>
</feature>
<dbReference type="GO" id="GO:0016020">
    <property type="term" value="C:membrane"/>
    <property type="evidence" value="ECO:0007669"/>
    <property type="project" value="UniProtKB-SubCell"/>
</dbReference>
<evidence type="ECO:0000259" key="8">
    <source>
        <dbReference type="PROSITE" id="PS50222"/>
    </source>
</evidence>
<dbReference type="Pfam" id="PF13202">
    <property type="entry name" value="EF-hand_5"/>
    <property type="match status" value="2"/>
</dbReference>
<proteinExistence type="predicted"/>
<feature type="domain" description="EF-hand" evidence="8">
    <location>
        <begin position="291"/>
        <end position="326"/>
    </location>
</feature>
<dbReference type="Pfam" id="PF13499">
    <property type="entry name" value="EF-hand_7"/>
    <property type="match status" value="1"/>
</dbReference>
<dbReference type="SUPFAM" id="SSF47473">
    <property type="entry name" value="EF-hand"/>
    <property type="match status" value="1"/>
</dbReference>
<evidence type="ECO:0000256" key="2">
    <source>
        <dbReference type="ARBA" id="ARBA00022692"/>
    </source>
</evidence>
<evidence type="ECO:0000313" key="9">
    <source>
        <dbReference type="EMBL" id="ADD95747.1"/>
    </source>
</evidence>
<dbReference type="InterPro" id="IPR018247">
    <property type="entry name" value="EF_Hand_1_Ca_BS"/>
</dbReference>
<dbReference type="PROSITE" id="PS00018">
    <property type="entry name" value="EF_HAND_1"/>
    <property type="match status" value="3"/>
</dbReference>
<feature type="compositionally biased region" description="Basic and acidic residues" evidence="6">
    <location>
        <begin position="205"/>
        <end position="233"/>
    </location>
</feature>
<evidence type="ECO:0000259" key="7">
    <source>
        <dbReference type="PROSITE" id="PS50004"/>
    </source>
</evidence>
<dbReference type="InterPro" id="IPR037721">
    <property type="entry name" value="Ferlin"/>
</dbReference>
<feature type="domain" description="EF-hand" evidence="8">
    <location>
        <begin position="389"/>
        <end position="424"/>
    </location>
</feature>
<dbReference type="Gene3D" id="2.60.40.150">
    <property type="entry name" value="C2 domain"/>
    <property type="match status" value="3"/>
</dbReference>
<dbReference type="PROSITE" id="PS50222">
    <property type="entry name" value="EF_HAND_2"/>
    <property type="match status" value="3"/>
</dbReference>
<feature type="compositionally biased region" description="Low complexity" evidence="6">
    <location>
        <begin position="90"/>
        <end position="105"/>
    </location>
</feature>
<accession>D6PJ46</accession>
<sequence length="1481" mass="164651">METRAFTEMSADELAAEVRSGRLTFKDYQRLRAGSSARRPQAAGGKAVPVLESAPVNTPNILETTGPAEATPSDQTDLEIAASTENTIQLPLDDASSPSPPGSDLRYSKPSPSTLGEQDIKDAFDAVDKNKSGLLEESELKRLCETLGVSVDTPTFNQIIAEMDATGSGQVDFYAFHRWWVAGDRISSTADTDPSTLRKRLKAMKKSEKQLEKQRKKEAKRLEKERKAAEKARANARKKEGKRRKEQEQAADASELQPVLGTSQSKCLRRVQVHEMVRIQLELDGWNPALVDDDWIDDLFNRFDADNSGTIDDAEWDLLVVAMREGMDELQKDSHNEARAAEPTVQMQATQEEQKVDQPGKQLDRMQVREMVRIQLELDGWDPNRTDYVSNAWIDDLFDRFDADNSGIVDDAEWDLLVVAMREAMDELHQRGGPQAQPLRVSQMTTYGTASESDCVAAGSQPELQIGDAMPESTDPPADVVICPACHFTMTWGVNNDSKSYTCDLCKVSQVGERWVCHQCSGDQCTDCNPRANLPPKLVRRRRFNDFYIDRFEAESQEGYVQDFDECHFDSATSESDAVEVRVHIHEAKELVPKDGSTSDPYVAAKCFGKQKKTSVAPPGIEGVFDEELQFVATQADLVGGLLTLECWDRDRLSRDDLIGTFTFDLGEVRKREDKEYYKAWIGLFNPKADGEQGKLCVSVTILEPGDELPDRPGKETSENGETAEFDLRVKIFQAEGLPRMDTGKDKLSNPWISLLWANQQAGTKVARNTVSPQWNEEVVLRVLVEQSVDAPPRSDTVLVRLRERTRSVVSMNRPEEISHGFLFLSDINNKQWEQPCWLNFYGAARPCDDPFLAKPIKSKLAATMNEGKMPGLMYRGRVLLSATMSKSLPDSESPRAADAPPKELPPFPVTTRYCLKVAVVSGCDLPDCKALAVRVTWGLPKSGYAGTQFGPGRHHHGRDAAGVDAWTQAESSASGMAQWDRLLTIIGEWPTDLTQVPDIFVELIDIEEKKRMYCLRIDLRHPFVRNPKLMVPQRRFGAPSLDCDWFDMQVDSEYVQNDHHSEPQLLLSLGVECGCAPVERSINCPHARDSLAMASAEEASLSVAAGDTEYSWWPVDDLVVSKAVPDPIAETKIGPKVDKLQRDLAAHARLGTLSLDVLRAQAAAEGVAPARMQDAAAFIDHLGRPLDGGIRSLHNTAEGAALANLLTKRLADAPECQARIRCHVYQARGLDAGFNSDDCELYVESWLWDADGEAHTARSKTVTTRGRSVKWFETLEINDVAITGPSTQSIQVRMSADMVVAVFQMPKRQRRAKETTSMIGRLQVRLSTMEARFEEPIWYPLRVPGTDICAGEILVGFQLISSDVPCSSSPNLIPRERNFDVDVTIVGARNLEDTAAILMSSVDESLVKWELNEHEGKTPVADGENPNYLMPGGKQCYTNRLKDVKLPIDGLYAPSITFSVHTEGMSYVFPNSHHSLLDKG</sequence>
<evidence type="ECO:0000256" key="3">
    <source>
        <dbReference type="ARBA" id="ARBA00022737"/>
    </source>
</evidence>
<dbReference type="InterPro" id="IPR000008">
    <property type="entry name" value="C2_dom"/>
</dbReference>
<dbReference type="CDD" id="cd00051">
    <property type="entry name" value="EFh"/>
    <property type="match status" value="1"/>
</dbReference>
<evidence type="ECO:0000256" key="5">
    <source>
        <dbReference type="ARBA" id="ARBA00023136"/>
    </source>
</evidence>